<dbReference type="OrthoDB" id="2683168at2759"/>
<organism evidence="2 3">
    <name type="scientific">Ceriporiopsis subvermispora (strain B)</name>
    <name type="common">White-rot fungus</name>
    <name type="synonym">Gelatoporia subvermispora</name>
    <dbReference type="NCBI Taxonomy" id="914234"/>
    <lineage>
        <taxon>Eukaryota</taxon>
        <taxon>Fungi</taxon>
        <taxon>Dikarya</taxon>
        <taxon>Basidiomycota</taxon>
        <taxon>Agaricomycotina</taxon>
        <taxon>Agaricomycetes</taxon>
        <taxon>Polyporales</taxon>
        <taxon>Gelatoporiaceae</taxon>
        <taxon>Gelatoporia</taxon>
    </lineage>
</organism>
<evidence type="ECO:0000256" key="1">
    <source>
        <dbReference type="SAM" id="MobiDB-lite"/>
    </source>
</evidence>
<evidence type="ECO:0000313" key="2">
    <source>
        <dbReference type="EMBL" id="EMD39607.1"/>
    </source>
</evidence>
<feature type="compositionally biased region" description="Basic and acidic residues" evidence="1">
    <location>
        <begin position="557"/>
        <end position="566"/>
    </location>
</feature>
<accession>M2RMA7</accession>
<dbReference type="EMBL" id="KB445793">
    <property type="protein sequence ID" value="EMD39607.1"/>
    <property type="molecule type" value="Genomic_DNA"/>
</dbReference>
<dbReference type="AlphaFoldDB" id="M2RMA7"/>
<name>M2RMA7_CERS8</name>
<protein>
    <submittedName>
        <fullName evidence="2">Uncharacterized protein</fullName>
    </submittedName>
</protein>
<dbReference type="Proteomes" id="UP000016930">
    <property type="component" value="Unassembled WGS sequence"/>
</dbReference>
<reference evidence="2 3" key="1">
    <citation type="journal article" date="2012" name="Proc. Natl. Acad. Sci. U.S.A.">
        <title>Comparative genomics of Ceriporiopsis subvermispora and Phanerochaete chrysosporium provide insight into selective ligninolysis.</title>
        <authorList>
            <person name="Fernandez-Fueyo E."/>
            <person name="Ruiz-Duenas F.J."/>
            <person name="Ferreira P."/>
            <person name="Floudas D."/>
            <person name="Hibbett D.S."/>
            <person name="Canessa P."/>
            <person name="Larrondo L.F."/>
            <person name="James T.Y."/>
            <person name="Seelenfreund D."/>
            <person name="Lobos S."/>
            <person name="Polanco R."/>
            <person name="Tello M."/>
            <person name="Honda Y."/>
            <person name="Watanabe T."/>
            <person name="Watanabe T."/>
            <person name="Ryu J.S."/>
            <person name="Kubicek C.P."/>
            <person name="Schmoll M."/>
            <person name="Gaskell J."/>
            <person name="Hammel K.E."/>
            <person name="St John F.J."/>
            <person name="Vanden Wymelenberg A."/>
            <person name="Sabat G."/>
            <person name="Splinter BonDurant S."/>
            <person name="Syed K."/>
            <person name="Yadav J.S."/>
            <person name="Doddapaneni H."/>
            <person name="Subramanian V."/>
            <person name="Lavin J.L."/>
            <person name="Oguiza J.A."/>
            <person name="Perez G."/>
            <person name="Pisabarro A.G."/>
            <person name="Ramirez L."/>
            <person name="Santoyo F."/>
            <person name="Master E."/>
            <person name="Coutinho P.M."/>
            <person name="Henrissat B."/>
            <person name="Lombard V."/>
            <person name="Magnuson J.K."/>
            <person name="Kuees U."/>
            <person name="Hori C."/>
            <person name="Igarashi K."/>
            <person name="Samejima M."/>
            <person name="Held B.W."/>
            <person name="Barry K.W."/>
            <person name="LaButti K.M."/>
            <person name="Lapidus A."/>
            <person name="Lindquist E.A."/>
            <person name="Lucas S.M."/>
            <person name="Riley R."/>
            <person name="Salamov A.A."/>
            <person name="Hoffmeister D."/>
            <person name="Schwenk D."/>
            <person name="Hadar Y."/>
            <person name="Yarden O."/>
            <person name="de Vries R.P."/>
            <person name="Wiebenga A."/>
            <person name="Stenlid J."/>
            <person name="Eastwood D."/>
            <person name="Grigoriev I.V."/>
            <person name="Berka R.M."/>
            <person name="Blanchette R.A."/>
            <person name="Kersten P."/>
            <person name="Martinez A.T."/>
            <person name="Vicuna R."/>
            <person name="Cullen D."/>
        </authorList>
    </citation>
    <scope>NUCLEOTIDE SEQUENCE [LARGE SCALE GENOMIC DNA]</scope>
    <source>
        <strain evidence="2 3">B</strain>
    </source>
</reference>
<gene>
    <name evidence="2" type="ORF">CERSUDRAFT_71499</name>
</gene>
<feature type="region of interest" description="Disordered" evidence="1">
    <location>
        <begin position="536"/>
        <end position="566"/>
    </location>
</feature>
<dbReference type="HOGENOM" id="CLU_481456_0_0_1"/>
<keyword evidence="3" id="KW-1185">Reference proteome</keyword>
<proteinExistence type="predicted"/>
<evidence type="ECO:0000313" key="3">
    <source>
        <dbReference type="Proteomes" id="UP000016930"/>
    </source>
</evidence>
<sequence>MWTILGDSLPPGSGILPVGLLSPQRPVDSDWAQEFKPVITSVVREYGCKITSDRMMHAGVISKFQLEEIKRVVKLFCIFENVIDDLEFKSELATPDKLPRVESVRRNRVLRDMEDNEVMAAINGAEDIFGLRMLVVPYLVVHGLPQAATYKLQLVYHKSRTEILFNSHPTTTCADKIVRFMELMVKFVQYALDHDDETIEDCQPSLDVFFDEIICDAKLADCYDPRRSRDVNPGPYVLSSPMVQNFTDLEVFSALVVAAEKIPYPALPFHIAQRNPRLAHLRTDVGEKERQILQKERSQSMNARLEEVAEYIRSLDFPAQRFLRKHRWDVPDPDVWTITVSTLSSGGGILPVRILSPQRPVESAWEQEFRVVVDSVAHEYGCKVTSNRMMQASVIGKFDMDEIQRVAKLLCLFEDVIDDLEFESELAIPDKFPPVESIRHNSLLENMDNEGVMGAIDNTDYIPDLRLLLTPFIKIPGLTCVHLQDAIVRYTELMAKFVQYALDHDDETIENCRPSLDVFFDEIIRDEKLAHFYDPRRSRGVKPGALSRPFSSASSPDDSHSDGSSS</sequence>